<proteinExistence type="predicted"/>
<accession>A0A813IIA8</accession>
<evidence type="ECO:0000313" key="2">
    <source>
        <dbReference type="Proteomes" id="UP000626109"/>
    </source>
</evidence>
<sequence length="114" mass="12680">MYRSGADDLRHSTGEGSMVHDDAGAQEINVHPELHAAGPLIFKYFLVELLTGSAYIPAGPREVPELQQFKGILLSIRSAQATEDVRWIQGWKRKALLSYSLQNLCSFPVDVKLL</sequence>
<protein>
    <submittedName>
        <fullName evidence="1">Uncharacterized protein</fullName>
    </submittedName>
</protein>
<comment type="caution">
    <text evidence="1">The sequence shown here is derived from an EMBL/GenBank/DDBJ whole genome shotgun (WGS) entry which is preliminary data.</text>
</comment>
<dbReference type="AlphaFoldDB" id="A0A813IIA8"/>
<gene>
    <name evidence="1" type="ORF">PGLA2088_LOCUS8621</name>
</gene>
<organism evidence="1 2">
    <name type="scientific">Polarella glacialis</name>
    <name type="common">Dinoflagellate</name>
    <dbReference type="NCBI Taxonomy" id="89957"/>
    <lineage>
        <taxon>Eukaryota</taxon>
        <taxon>Sar</taxon>
        <taxon>Alveolata</taxon>
        <taxon>Dinophyceae</taxon>
        <taxon>Suessiales</taxon>
        <taxon>Suessiaceae</taxon>
        <taxon>Polarella</taxon>
    </lineage>
</organism>
<dbReference type="EMBL" id="CAJNNW010009271">
    <property type="protein sequence ID" value="CAE8650830.1"/>
    <property type="molecule type" value="Genomic_DNA"/>
</dbReference>
<reference evidence="1" key="1">
    <citation type="submission" date="2021-02" db="EMBL/GenBank/DDBJ databases">
        <authorList>
            <person name="Dougan E. K."/>
            <person name="Rhodes N."/>
            <person name="Thang M."/>
            <person name="Chan C."/>
        </authorList>
    </citation>
    <scope>NUCLEOTIDE SEQUENCE</scope>
</reference>
<name>A0A813IIA8_POLGL</name>
<dbReference type="Proteomes" id="UP000626109">
    <property type="component" value="Unassembled WGS sequence"/>
</dbReference>
<evidence type="ECO:0000313" key="1">
    <source>
        <dbReference type="EMBL" id="CAE8650830.1"/>
    </source>
</evidence>